<keyword evidence="4" id="KW-1185">Reference proteome</keyword>
<feature type="compositionally biased region" description="Polar residues" evidence="1">
    <location>
        <begin position="24"/>
        <end position="42"/>
    </location>
</feature>
<keyword evidence="2" id="KW-0472">Membrane</keyword>
<protein>
    <submittedName>
        <fullName evidence="3">Uncharacterized protein</fullName>
    </submittedName>
</protein>
<dbReference type="EMBL" id="JAUJLE010000447">
    <property type="protein sequence ID" value="KAK0956113.1"/>
    <property type="molecule type" value="Genomic_DNA"/>
</dbReference>
<accession>A0AAN6H4N1</accession>
<feature type="region of interest" description="Disordered" evidence="1">
    <location>
        <begin position="1"/>
        <end position="57"/>
    </location>
</feature>
<comment type="caution">
    <text evidence="3">The sequence shown here is derived from an EMBL/GenBank/DDBJ whole genome shotgun (WGS) entry which is preliminary data.</text>
</comment>
<reference evidence="3" key="1">
    <citation type="submission" date="2023-06" db="EMBL/GenBank/DDBJ databases">
        <title>Black Yeasts Isolated from many extreme environments.</title>
        <authorList>
            <person name="Coleine C."/>
            <person name="Stajich J.E."/>
            <person name="Selbmann L."/>
        </authorList>
    </citation>
    <scope>NUCLEOTIDE SEQUENCE</scope>
    <source>
        <strain evidence="3">CCFEE 5200</strain>
    </source>
</reference>
<dbReference type="AlphaFoldDB" id="A0AAN6H4N1"/>
<dbReference type="Proteomes" id="UP001175353">
    <property type="component" value="Unassembled WGS sequence"/>
</dbReference>
<evidence type="ECO:0000256" key="1">
    <source>
        <dbReference type="SAM" id="MobiDB-lite"/>
    </source>
</evidence>
<proteinExistence type="predicted"/>
<evidence type="ECO:0000256" key="2">
    <source>
        <dbReference type="SAM" id="Phobius"/>
    </source>
</evidence>
<gene>
    <name evidence="3" type="ORF">LTR91_022548</name>
</gene>
<evidence type="ECO:0000313" key="3">
    <source>
        <dbReference type="EMBL" id="KAK0956113.1"/>
    </source>
</evidence>
<keyword evidence="2" id="KW-0812">Transmembrane</keyword>
<name>A0AAN6H4N1_9PEZI</name>
<feature type="transmembrane region" description="Helical" evidence="2">
    <location>
        <begin position="244"/>
        <end position="267"/>
    </location>
</feature>
<sequence length="273" mass="30216">MPRQSRQDQPKSSSTSDRDSVPSMTTSTDQQPIMTPGTTAPNSEAGGVDESAVTDPESGDLERLAALYADLATNFDGKRSHYIDFLVSSFWLRQKKVAEVSRIDELVVMAHQLRGTLDYADLGESAVGVGGDSAKTSTTLNRLHDPQERVAARDGDVASLRHQLAARGLEIERLQVRCHDLDKRVAAHDGEMDSLRNQLATRQPPTNEGVARLLSLSNCFMAHGRFNDPFLDYMAAEERRLNVLVAWQVWVSAMLAWLCLMLAWLFYKISAAP</sequence>
<organism evidence="3 4">
    <name type="scientific">Friedmanniomyces endolithicus</name>
    <dbReference type="NCBI Taxonomy" id="329885"/>
    <lineage>
        <taxon>Eukaryota</taxon>
        <taxon>Fungi</taxon>
        <taxon>Dikarya</taxon>
        <taxon>Ascomycota</taxon>
        <taxon>Pezizomycotina</taxon>
        <taxon>Dothideomycetes</taxon>
        <taxon>Dothideomycetidae</taxon>
        <taxon>Mycosphaerellales</taxon>
        <taxon>Teratosphaeriaceae</taxon>
        <taxon>Friedmanniomyces</taxon>
    </lineage>
</organism>
<keyword evidence="2" id="KW-1133">Transmembrane helix</keyword>
<evidence type="ECO:0000313" key="4">
    <source>
        <dbReference type="Proteomes" id="UP001175353"/>
    </source>
</evidence>